<dbReference type="PANTHER" id="PTHR46704">
    <property type="entry name" value="CXC DOMAIN-CONTAINING PROTEIN-RELATED"/>
    <property type="match status" value="1"/>
</dbReference>
<gene>
    <name evidence="2" type="primary">EVAR_99882_1</name>
    <name evidence="2" type="ORF">TNCV_208601</name>
</gene>
<sequence>MYHICQISVDAQVVVRCSDSDILIIFLGNLDHLNASLKLWIQWGVGNHERLISNNYLYQDLCISLSKALPCFHSITGCDYTPAFFRKGKLRPFKLLEKSVEYQLACQEIITDDDDELERIFATLEKFVCHMYGVPNSSNVNDVHFYLFSKTYQSKELDDNFEKKCRSFDSSSLPPCKAELYQHLLRVRYVTKFWRNAHLKNPSSLSPLASGWIVNDDKYDFVWFAGEQFPSSAADIVIKKPTLLENQNTKQDDDYDDIDNNGSSDNDDDYEDA</sequence>
<dbReference type="PANTHER" id="PTHR46704:SF9">
    <property type="entry name" value="BHLH DOMAIN-CONTAINING PROTEIN"/>
    <property type="match status" value="1"/>
</dbReference>
<proteinExistence type="predicted"/>
<evidence type="ECO:0000313" key="2">
    <source>
        <dbReference type="EMBL" id="GFY20228.1"/>
    </source>
</evidence>
<dbReference type="AlphaFoldDB" id="A0A8X6VRX4"/>
<evidence type="ECO:0000256" key="1">
    <source>
        <dbReference type="SAM" id="MobiDB-lite"/>
    </source>
</evidence>
<dbReference type="EMBL" id="BMAU01021355">
    <property type="protein sequence ID" value="GFY20228.1"/>
    <property type="molecule type" value="Genomic_DNA"/>
</dbReference>
<reference evidence="2" key="1">
    <citation type="submission" date="2020-08" db="EMBL/GenBank/DDBJ databases">
        <title>Multicomponent nature underlies the extraordinary mechanical properties of spider dragline silk.</title>
        <authorList>
            <person name="Kono N."/>
            <person name="Nakamura H."/>
            <person name="Mori M."/>
            <person name="Yoshida Y."/>
            <person name="Ohtoshi R."/>
            <person name="Malay A.D."/>
            <person name="Moran D.A.P."/>
            <person name="Tomita M."/>
            <person name="Numata K."/>
            <person name="Arakawa K."/>
        </authorList>
    </citation>
    <scope>NUCLEOTIDE SEQUENCE</scope>
</reference>
<organism evidence="2 3">
    <name type="scientific">Trichonephila clavipes</name>
    <name type="common">Golden silk orbweaver</name>
    <name type="synonym">Nephila clavipes</name>
    <dbReference type="NCBI Taxonomy" id="2585209"/>
    <lineage>
        <taxon>Eukaryota</taxon>
        <taxon>Metazoa</taxon>
        <taxon>Ecdysozoa</taxon>
        <taxon>Arthropoda</taxon>
        <taxon>Chelicerata</taxon>
        <taxon>Arachnida</taxon>
        <taxon>Araneae</taxon>
        <taxon>Araneomorphae</taxon>
        <taxon>Entelegynae</taxon>
        <taxon>Araneoidea</taxon>
        <taxon>Nephilidae</taxon>
        <taxon>Trichonephila</taxon>
    </lineage>
</organism>
<keyword evidence="3" id="KW-1185">Reference proteome</keyword>
<dbReference type="Proteomes" id="UP000887159">
    <property type="component" value="Unassembled WGS sequence"/>
</dbReference>
<feature type="compositionally biased region" description="Acidic residues" evidence="1">
    <location>
        <begin position="253"/>
        <end position="273"/>
    </location>
</feature>
<feature type="region of interest" description="Disordered" evidence="1">
    <location>
        <begin position="247"/>
        <end position="273"/>
    </location>
</feature>
<name>A0A8X6VRX4_TRICX</name>
<comment type="caution">
    <text evidence="2">The sequence shown here is derived from an EMBL/GenBank/DDBJ whole genome shotgun (WGS) entry which is preliminary data.</text>
</comment>
<evidence type="ECO:0000313" key="3">
    <source>
        <dbReference type="Proteomes" id="UP000887159"/>
    </source>
</evidence>
<accession>A0A8X6VRX4</accession>
<protein>
    <submittedName>
        <fullName evidence="2">Uncharacterized protein</fullName>
    </submittedName>
</protein>